<dbReference type="RefSeq" id="WP_136077774.1">
    <property type="nucleotide sequence ID" value="NZ_CAAHFG010000001.1"/>
</dbReference>
<evidence type="ECO:0000313" key="3">
    <source>
        <dbReference type="Proteomes" id="UP000366872"/>
    </source>
</evidence>
<proteinExistence type="predicted"/>
<name>A0A6C2TX24_PONDE</name>
<evidence type="ECO:0000256" key="1">
    <source>
        <dbReference type="SAM" id="Phobius"/>
    </source>
</evidence>
<protein>
    <recommendedName>
        <fullName evidence="4">Prepilin-type N-terminal cleavage/methylation domain-containing protein</fullName>
    </recommendedName>
</protein>
<keyword evidence="3" id="KW-1185">Reference proteome</keyword>
<evidence type="ECO:0008006" key="4">
    <source>
        <dbReference type="Google" id="ProtNLM"/>
    </source>
</evidence>
<dbReference type="NCBIfam" id="TIGR02532">
    <property type="entry name" value="IV_pilin_GFxxxE"/>
    <property type="match status" value="1"/>
</dbReference>
<dbReference type="Pfam" id="PF07963">
    <property type="entry name" value="N_methyl"/>
    <property type="match status" value="1"/>
</dbReference>
<feature type="transmembrane region" description="Helical" evidence="1">
    <location>
        <begin position="12"/>
        <end position="33"/>
    </location>
</feature>
<sequence length="156" mass="16687">MTPLQKKGGFTLIEILLALLVITIGVVAITGVLGSSLDATAKTHSDLDAVCFADLVLNYCQAADFDAIPTSGSLSLPDHEQSDVSLSLGAVAQFPGRLPRSTITFGGQAQEYTVTYRLDIVADGNVKAVTLQVWPGFSANGTSRTFYTELYNWDRL</sequence>
<keyword evidence="1" id="KW-0812">Transmembrane</keyword>
<organism evidence="2 3">
    <name type="scientific">Pontiella desulfatans</name>
    <dbReference type="NCBI Taxonomy" id="2750659"/>
    <lineage>
        <taxon>Bacteria</taxon>
        <taxon>Pseudomonadati</taxon>
        <taxon>Kiritimatiellota</taxon>
        <taxon>Kiritimatiellia</taxon>
        <taxon>Kiritimatiellales</taxon>
        <taxon>Pontiellaceae</taxon>
        <taxon>Pontiella</taxon>
    </lineage>
</organism>
<dbReference type="AlphaFoldDB" id="A0A6C2TX24"/>
<keyword evidence="1" id="KW-0472">Membrane</keyword>
<dbReference type="EMBL" id="CAAHFG010000001">
    <property type="protein sequence ID" value="VGO12074.1"/>
    <property type="molecule type" value="Genomic_DNA"/>
</dbReference>
<gene>
    <name evidence="2" type="ORF">PDESU_00624</name>
</gene>
<dbReference type="Proteomes" id="UP000366872">
    <property type="component" value="Unassembled WGS sequence"/>
</dbReference>
<reference evidence="2 3" key="1">
    <citation type="submission" date="2019-04" db="EMBL/GenBank/DDBJ databases">
        <authorList>
            <person name="Van Vliet M D."/>
        </authorList>
    </citation>
    <scope>NUCLEOTIDE SEQUENCE [LARGE SCALE GENOMIC DNA]</scope>
    <source>
        <strain evidence="2 3">F1</strain>
    </source>
</reference>
<accession>A0A6C2TX24</accession>
<dbReference type="PROSITE" id="PS00409">
    <property type="entry name" value="PROKAR_NTER_METHYL"/>
    <property type="match status" value="1"/>
</dbReference>
<evidence type="ECO:0000313" key="2">
    <source>
        <dbReference type="EMBL" id="VGO12074.1"/>
    </source>
</evidence>
<dbReference type="InterPro" id="IPR012902">
    <property type="entry name" value="N_methyl_site"/>
</dbReference>
<keyword evidence="1" id="KW-1133">Transmembrane helix</keyword>